<dbReference type="PRINTS" id="PR00413">
    <property type="entry name" value="HADHALOGNASE"/>
</dbReference>
<dbReference type="FunFam" id="3.40.50.1000:FF:000022">
    <property type="entry name" value="Phosphoglycolate phosphatase"/>
    <property type="match status" value="1"/>
</dbReference>
<dbReference type="InterPro" id="IPR036412">
    <property type="entry name" value="HAD-like_sf"/>
</dbReference>
<dbReference type="SFLD" id="SFLDG01129">
    <property type="entry name" value="C1.5:_HAD__Beta-PGM__Phosphata"/>
    <property type="match status" value="1"/>
</dbReference>
<evidence type="ECO:0000256" key="1">
    <source>
        <dbReference type="ARBA" id="ARBA00000830"/>
    </source>
</evidence>
<dbReference type="GO" id="GO:0005829">
    <property type="term" value="C:cytosol"/>
    <property type="evidence" value="ECO:0007669"/>
    <property type="project" value="TreeGrafter"/>
</dbReference>
<feature type="binding site" evidence="10">
    <location>
        <position position="15"/>
    </location>
    <ligand>
        <name>Mg(2+)</name>
        <dbReference type="ChEBI" id="CHEBI:18420"/>
    </ligand>
</feature>
<feature type="active site" description="Nucleophile" evidence="10">
    <location>
        <position position="15"/>
    </location>
</feature>
<dbReference type="SUPFAM" id="SSF56784">
    <property type="entry name" value="HAD-like"/>
    <property type="match status" value="1"/>
</dbReference>
<protein>
    <recommendedName>
        <fullName evidence="5 10">Phosphoglycolate phosphatase</fullName>
        <shortName evidence="10">PGP</shortName>
        <shortName evidence="10">PGPase</shortName>
        <ecNumber evidence="5 10">3.1.3.18</ecNumber>
    </recommendedName>
</protein>
<dbReference type="EC" id="3.1.3.18" evidence="5 10"/>
<dbReference type="PANTHER" id="PTHR43434">
    <property type="entry name" value="PHOSPHOGLYCOLATE PHOSPHATASE"/>
    <property type="match status" value="1"/>
</dbReference>
<comment type="catalytic activity">
    <reaction evidence="1 10">
        <text>2-phosphoglycolate + H2O = glycolate + phosphate</text>
        <dbReference type="Rhea" id="RHEA:14369"/>
        <dbReference type="ChEBI" id="CHEBI:15377"/>
        <dbReference type="ChEBI" id="CHEBI:29805"/>
        <dbReference type="ChEBI" id="CHEBI:43474"/>
        <dbReference type="ChEBI" id="CHEBI:58033"/>
        <dbReference type="EC" id="3.1.3.18"/>
    </reaction>
</comment>
<comment type="cofactor">
    <cofactor evidence="2 10">
        <name>Mg(2+)</name>
        <dbReference type="ChEBI" id="CHEBI:18420"/>
    </cofactor>
</comment>
<dbReference type="RefSeq" id="WP_132538492.1">
    <property type="nucleotide sequence ID" value="NZ_SLWY01000002.1"/>
</dbReference>
<evidence type="ECO:0000256" key="7">
    <source>
        <dbReference type="ARBA" id="ARBA00022801"/>
    </source>
</evidence>
<dbReference type="GO" id="GO:0006281">
    <property type="term" value="P:DNA repair"/>
    <property type="evidence" value="ECO:0007669"/>
    <property type="project" value="TreeGrafter"/>
</dbReference>
<dbReference type="NCBIfam" id="TIGR01549">
    <property type="entry name" value="HAD-SF-IA-v1"/>
    <property type="match status" value="1"/>
</dbReference>
<evidence type="ECO:0000256" key="9">
    <source>
        <dbReference type="ARBA" id="ARBA00023277"/>
    </source>
</evidence>
<dbReference type="NCBIfam" id="TIGR01449">
    <property type="entry name" value="PGP_bact"/>
    <property type="match status" value="1"/>
</dbReference>
<feature type="binding site" evidence="10">
    <location>
        <position position="174"/>
    </location>
    <ligand>
        <name>Mg(2+)</name>
        <dbReference type="ChEBI" id="CHEBI:18420"/>
    </ligand>
</feature>
<organism evidence="11 12">
    <name type="scientific">Plasticicumulans lactativorans</name>
    <dbReference type="NCBI Taxonomy" id="1133106"/>
    <lineage>
        <taxon>Bacteria</taxon>
        <taxon>Pseudomonadati</taxon>
        <taxon>Pseudomonadota</taxon>
        <taxon>Gammaproteobacteria</taxon>
        <taxon>Candidatus Competibacteraceae</taxon>
        <taxon>Plasticicumulans</taxon>
    </lineage>
</organism>
<sequence>MSAPSPTPIRCVLFDLDGTLLDTAPDLAGALNALRAEEGLAPLPYARLRPLASHGAARLLAAGFDLGPQHAAFERLRTRFLALYRAMLAEATVPFPGIGELLDALDARGLAWGVVTNKPGWLTTPLLAALGLAERAACVVAGDTLAVAKPDPAPLLHACALAGVPATACVYVGDAARDIEAGRRAGMRTLVARFGYIGADDRPEDWQADGGIDHPLELLDWLAGAIAHG</sequence>
<comment type="similarity">
    <text evidence="4 10">Belongs to the HAD-like hydrolase superfamily. CbbY/CbbZ/Gph/YieH family.</text>
</comment>
<name>A0A4R2LFN2_9GAMM</name>
<dbReference type="Gene3D" id="3.40.50.1000">
    <property type="entry name" value="HAD superfamily/HAD-like"/>
    <property type="match status" value="1"/>
</dbReference>
<keyword evidence="7 10" id="KW-0378">Hydrolase</keyword>
<dbReference type="SFLD" id="SFLDS00003">
    <property type="entry name" value="Haloacid_Dehalogenase"/>
    <property type="match status" value="1"/>
</dbReference>
<dbReference type="NCBIfam" id="TIGR01509">
    <property type="entry name" value="HAD-SF-IA-v3"/>
    <property type="match status" value="1"/>
</dbReference>
<evidence type="ECO:0000256" key="5">
    <source>
        <dbReference type="ARBA" id="ARBA00013078"/>
    </source>
</evidence>
<evidence type="ECO:0000256" key="8">
    <source>
        <dbReference type="ARBA" id="ARBA00022842"/>
    </source>
</evidence>
<dbReference type="EMBL" id="SLWY01000002">
    <property type="protein sequence ID" value="TCO83504.1"/>
    <property type="molecule type" value="Genomic_DNA"/>
</dbReference>
<dbReference type="InterPro" id="IPR006439">
    <property type="entry name" value="HAD-SF_hydro_IA"/>
</dbReference>
<dbReference type="UniPathway" id="UPA00865">
    <property type="reaction ID" value="UER00834"/>
</dbReference>
<dbReference type="GO" id="GO:0046872">
    <property type="term" value="F:metal ion binding"/>
    <property type="evidence" value="ECO:0007669"/>
    <property type="project" value="UniProtKB-KW"/>
</dbReference>
<dbReference type="Pfam" id="PF00702">
    <property type="entry name" value="Hydrolase"/>
    <property type="match status" value="1"/>
</dbReference>
<accession>A0A4R2LFN2</accession>
<comment type="caution">
    <text evidence="11">The sequence shown here is derived from an EMBL/GenBank/DDBJ whole genome shotgun (WGS) entry which is preliminary data.</text>
</comment>
<feature type="binding site" evidence="10">
    <location>
        <position position="17"/>
    </location>
    <ligand>
        <name>Mg(2+)</name>
        <dbReference type="ChEBI" id="CHEBI:18420"/>
    </ligand>
</feature>
<dbReference type="GO" id="GO:0046295">
    <property type="term" value="P:glycolate biosynthetic process"/>
    <property type="evidence" value="ECO:0007669"/>
    <property type="project" value="UniProtKB-UniRule"/>
</dbReference>
<keyword evidence="12" id="KW-1185">Reference proteome</keyword>
<evidence type="ECO:0000313" key="11">
    <source>
        <dbReference type="EMBL" id="TCO83504.1"/>
    </source>
</evidence>
<dbReference type="HAMAP" id="MF_00495">
    <property type="entry name" value="GPH_hydrolase_bact"/>
    <property type="match status" value="1"/>
</dbReference>
<keyword evidence="9 10" id="KW-0119">Carbohydrate metabolism</keyword>
<reference evidence="11 12" key="1">
    <citation type="submission" date="2019-03" db="EMBL/GenBank/DDBJ databases">
        <title>Genomic Encyclopedia of Type Strains, Phase IV (KMG-IV): sequencing the most valuable type-strain genomes for metagenomic binning, comparative biology and taxonomic classification.</title>
        <authorList>
            <person name="Goeker M."/>
        </authorList>
    </citation>
    <scope>NUCLEOTIDE SEQUENCE [LARGE SCALE GENOMIC DNA]</scope>
    <source>
        <strain evidence="11 12">DSM 25287</strain>
    </source>
</reference>
<evidence type="ECO:0000256" key="3">
    <source>
        <dbReference type="ARBA" id="ARBA00004818"/>
    </source>
</evidence>
<dbReference type="OrthoDB" id="9776368at2"/>
<dbReference type="Proteomes" id="UP000295765">
    <property type="component" value="Unassembled WGS sequence"/>
</dbReference>
<dbReference type="InterPro" id="IPR037512">
    <property type="entry name" value="PGPase_prok"/>
</dbReference>
<dbReference type="InterPro" id="IPR050155">
    <property type="entry name" value="HAD-like_hydrolase_sf"/>
</dbReference>
<evidence type="ECO:0000256" key="2">
    <source>
        <dbReference type="ARBA" id="ARBA00001946"/>
    </source>
</evidence>
<gene>
    <name evidence="11" type="ORF">EV699_102211</name>
</gene>
<comment type="function">
    <text evidence="10">Specifically catalyzes the dephosphorylation of 2-phosphoglycolate. Is involved in the dissimilation of the intracellular 2-phosphoglycolate formed during the DNA repair of 3'-phosphoglycolate ends, a major class of DNA lesions induced by oxidative stress.</text>
</comment>
<evidence type="ECO:0000256" key="10">
    <source>
        <dbReference type="HAMAP-Rule" id="MF_00495"/>
    </source>
</evidence>
<proteinExistence type="inferred from homology"/>
<comment type="pathway">
    <text evidence="3 10">Organic acid metabolism; glycolate biosynthesis; glycolate from 2-phosphoglycolate: step 1/1.</text>
</comment>
<dbReference type="GO" id="GO:0008967">
    <property type="term" value="F:phosphoglycolate phosphatase activity"/>
    <property type="evidence" value="ECO:0007669"/>
    <property type="project" value="UniProtKB-UniRule"/>
</dbReference>
<evidence type="ECO:0000256" key="4">
    <source>
        <dbReference type="ARBA" id="ARBA00006171"/>
    </source>
</evidence>
<dbReference type="InterPro" id="IPR023198">
    <property type="entry name" value="PGP-like_dom2"/>
</dbReference>
<dbReference type="GO" id="GO:0005975">
    <property type="term" value="P:carbohydrate metabolic process"/>
    <property type="evidence" value="ECO:0007669"/>
    <property type="project" value="InterPro"/>
</dbReference>
<dbReference type="PANTHER" id="PTHR43434:SF23">
    <property type="entry name" value="PHOSPHOGLYCOLATE PHOSPHATASE"/>
    <property type="match status" value="1"/>
</dbReference>
<dbReference type="InterPro" id="IPR023214">
    <property type="entry name" value="HAD_sf"/>
</dbReference>
<evidence type="ECO:0000313" key="12">
    <source>
        <dbReference type="Proteomes" id="UP000295765"/>
    </source>
</evidence>
<keyword evidence="6 10" id="KW-0479">Metal-binding</keyword>
<dbReference type="AlphaFoldDB" id="A0A4R2LFN2"/>
<dbReference type="SFLD" id="SFLDG01135">
    <property type="entry name" value="C1.5.6:_HAD__Beta-PGM__Phospha"/>
    <property type="match status" value="1"/>
</dbReference>
<evidence type="ECO:0000256" key="6">
    <source>
        <dbReference type="ARBA" id="ARBA00022723"/>
    </source>
</evidence>
<keyword evidence="8 10" id="KW-0460">Magnesium</keyword>
<dbReference type="Gene3D" id="1.10.150.240">
    <property type="entry name" value="Putative phosphatase, domain 2"/>
    <property type="match status" value="1"/>
</dbReference>